<dbReference type="InterPro" id="IPR000253">
    <property type="entry name" value="FHA_dom"/>
</dbReference>
<reference evidence="2 3" key="1">
    <citation type="submission" date="2019-09" db="EMBL/GenBank/DDBJ databases">
        <title>Bird 10,000 Genomes (B10K) Project - Family phase.</title>
        <authorList>
            <person name="Zhang G."/>
        </authorList>
    </citation>
    <scope>NUCLEOTIDE SEQUENCE [LARGE SCALE GENOMIC DNA]</scope>
    <source>
        <strain evidence="2">B10K-DU-008-63</strain>
    </source>
</reference>
<dbReference type="EMBL" id="VXAP01000408">
    <property type="protein sequence ID" value="NXL35699.1"/>
    <property type="molecule type" value="Genomic_DNA"/>
</dbReference>
<dbReference type="OrthoDB" id="687730at2759"/>
<organism evidence="2 3">
    <name type="scientific">Glaucidium brasilianum</name>
    <name type="common">Ferruginous pygmy-owl</name>
    <dbReference type="NCBI Taxonomy" id="78217"/>
    <lineage>
        <taxon>Eukaryota</taxon>
        <taxon>Metazoa</taxon>
        <taxon>Chordata</taxon>
        <taxon>Craniata</taxon>
        <taxon>Vertebrata</taxon>
        <taxon>Euteleostomi</taxon>
        <taxon>Archelosauria</taxon>
        <taxon>Archosauria</taxon>
        <taxon>Dinosauria</taxon>
        <taxon>Saurischia</taxon>
        <taxon>Theropoda</taxon>
        <taxon>Coelurosauria</taxon>
        <taxon>Aves</taxon>
        <taxon>Neognathae</taxon>
        <taxon>Neoaves</taxon>
        <taxon>Telluraves</taxon>
        <taxon>Strigiformes</taxon>
        <taxon>Strigidae</taxon>
        <taxon>Glaucidium</taxon>
    </lineage>
</organism>
<keyword evidence="3" id="KW-1185">Reference proteome</keyword>
<dbReference type="Proteomes" id="UP000591073">
    <property type="component" value="Unassembled WGS sequence"/>
</dbReference>
<dbReference type="PANTHER" id="PTHR18853:SF7">
    <property type="entry name" value="FORKHEAD-ASSOCIATED DOMAIN-CONTAINING PROTEIN 1"/>
    <property type="match status" value="1"/>
</dbReference>
<dbReference type="SUPFAM" id="SSF49879">
    <property type="entry name" value="SMAD/FHA domain"/>
    <property type="match status" value="1"/>
</dbReference>
<gene>
    <name evidence="2" type="primary">Fhad1_2</name>
    <name evidence="2" type="ORF">GLABRA_R15599</name>
</gene>
<dbReference type="PANTHER" id="PTHR18853">
    <property type="entry name" value="FORKHEAD-ASSOCIATED DOMAIN-CONTAINING PROTEIN 1-RELATED"/>
    <property type="match status" value="1"/>
</dbReference>
<protein>
    <submittedName>
        <fullName evidence="2">FHAD1 protein</fullName>
    </submittedName>
</protein>
<evidence type="ECO:0000313" key="3">
    <source>
        <dbReference type="Proteomes" id="UP000591073"/>
    </source>
</evidence>
<dbReference type="Pfam" id="PF00498">
    <property type="entry name" value="FHA"/>
    <property type="match status" value="1"/>
</dbReference>
<dbReference type="SMART" id="SM00240">
    <property type="entry name" value="FHA"/>
    <property type="match status" value="1"/>
</dbReference>
<dbReference type="AlphaFoldDB" id="A0A7L0S2I7"/>
<name>A0A7L0S2I7_GLABR</name>
<dbReference type="InterPro" id="IPR008984">
    <property type="entry name" value="SMAD_FHA_dom_sf"/>
</dbReference>
<dbReference type="Gene3D" id="2.60.200.20">
    <property type="match status" value="1"/>
</dbReference>
<feature type="domain" description="FHA" evidence="1">
    <location>
        <begin position="19"/>
        <end position="70"/>
    </location>
</feature>
<evidence type="ECO:0000313" key="2">
    <source>
        <dbReference type="EMBL" id="NXL35699.1"/>
    </source>
</evidence>
<sequence length="120" mass="12743">MQAFLRGSEGCFQLKPCTTTIGRHEGSDIVLQSAGVADHHAALEFSASDNSFVLQDLNSPHGTFVNGCQVQNAAVKVIPGEILSFGTGGASFELVVDGAAQVRMGWVLPREGWVLFPRKG</sequence>
<dbReference type="InterPro" id="IPR052642">
    <property type="entry name" value="CC-FHA_domain"/>
</dbReference>
<feature type="non-terminal residue" evidence="2">
    <location>
        <position position="1"/>
    </location>
</feature>
<dbReference type="PROSITE" id="PS50006">
    <property type="entry name" value="FHA_DOMAIN"/>
    <property type="match status" value="1"/>
</dbReference>
<comment type="caution">
    <text evidence="2">The sequence shown here is derived from an EMBL/GenBank/DDBJ whole genome shotgun (WGS) entry which is preliminary data.</text>
</comment>
<proteinExistence type="predicted"/>
<feature type="non-terminal residue" evidence="2">
    <location>
        <position position="120"/>
    </location>
</feature>
<accession>A0A7L0S2I7</accession>
<evidence type="ECO:0000259" key="1">
    <source>
        <dbReference type="PROSITE" id="PS50006"/>
    </source>
</evidence>